<name>A0A060HFD7_XYLFS</name>
<accession>A0A060HFD7</accession>
<dbReference type="HOGENOM" id="CLU_3174976_0_0_6"/>
<evidence type="ECO:0000313" key="1">
    <source>
        <dbReference type="EMBL" id="AIC11667.1"/>
    </source>
</evidence>
<organism evidence="1 2">
    <name type="scientific">Xylella fastidiosa subsp. sandyi Ann-1</name>
    <dbReference type="NCBI Taxonomy" id="155920"/>
    <lineage>
        <taxon>Bacteria</taxon>
        <taxon>Pseudomonadati</taxon>
        <taxon>Pseudomonadota</taxon>
        <taxon>Gammaproteobacteria</taxon>
        <taxon>Lysobacterales</taxon>
        <taxon>Lysobacteraceae</taxon>
        <taxon>Xylella</taxon>
    </lineage>
</organism>
<gene>
    <name evidence="1" type="ORF">D934_12890</name>
</gene>
<dbReference type="Proteomes" id="UP000027215">
    <property type="component" value="Chromosome"/>
</dbReference>
<dbReference type="AlphaFoldDB" id="A0A060HFD7"/>
<dbReference type="PATRIC" id="fig|155920.8.peg.3037"/>
<proteinExistence type="predicted"/>
<evidence type="ECO:0000313" key="2">
    <source>
        <dbReference type="Proteomes" id="UP000027215"/>
    </source>
</evidence>
<sequence length="47" mass="5211">MNRFQMLKNSGPFTQSTVKDGVLVHIGDSNKSAIDLFEMVPSLKDVD</sequence>
<reference evidence="1 2" key="1">
    <citation type="submission" date="2013-08" db="EMBL/GenBank/DDBJ databases">
        <authorList>
            <person name="Stouthamer R."/>
            <person name="Nunney L."/>
        </authorList>
    </citation>
    <scope>NUCLEOTIDE SEQUENCE [LARGE SCALE GENOMIC DNA]</scope>
    <source>
        <strain evidence="2">ann-1</strain>
    </source>
</reference>
<dbReference type="EMBL" id="CP006696">
    <property type="protein sequence ID" value="AIC11667.1"/>
    <property type="molecule type" value="Genomic_DNA"/>
</dbReference>
<dbReference type="KEGG" id="xfs:D934_12890"/>
<protein>
    <submittedName>
        <fullName evidence="1">Uncharacterized protein</fullName>
    </submittedName>
</protein>